<feature type="compositionally biased region" description="Basic and acidic residues" evidence="1">
    <location>
        <begin position="46"/>
        <end position="56"/>
    </location>
</feature>
<accession>A0A1I4E786</accession>
<dbReference type="SUPFAM" id="SSF50044">
    <property type="entry name" value="SH3-domain"/>
    <property type="match status" value="1"/>
</dbReference>
<dbReference type="SMART" id="SM00287">
    <property type="entry name" value="SH3b"/>
    <property type="match status" value="1"/>
</dbReference>
<feature type="region of interest" description="Disordered" evidence="1">
    <location>
        <begin position="25"/>
        <end position="98"/>
    </location>
</feature>
<sequence>MVGFVLPKLRWLVIGAVAAGGWAVTQEPVSKRQQRPAERPAAARSVAKERQSEPVRRQQRPQSSMQATASADRPQAAIPEPRPSKQLTTSSIKRPDKPVAQPYYTKSRVRLREAMGTNARVITWLEQGEQATVLESSGKWRRVTVAGRKGWVHGDYLQLPDPDAPRPQAPVAKTVPAKAVGPVPAAKPKQPVVAARREKEPGLSAKPLESLAPAISKPLAGLLQSKRPARQAQRGDCQCPYDLMINGKECGDRSAYVMRGRANEQCYL</sequence>
<dbReference type="InterPro" id="IPR003646">
    <property type="entry name" value="SH3-like_bac-type"/>
</dbReference>
<dbReference type="Pfam" id="PF08239">
    <property type="entry name" value="SH3_3"/>
    <property type="match status" value="1"/>
</dbReference>
<dbReference type="EMBL" id="FOSL01000023">
    <property type="protein sequence ID" value="SFL01632.1"/>
    <property type="molecule type" value="Genomic_DNA"/>
</dbReference>
<organism evidence="3 4">
    <name type="scientific">Neomesorhizobium albiziae</name>
    <dbReference type="NCBI Taxonomy" id="335020"/>
    <lineage>
        <taxon>Bacteria</taxon>
        <taxon>Pseudomonadati</taxon>
        <taxon>Pseudomonadota</taxon>
        <taxon>Alphaproteobacteria</taxon>
        <taxon>Hyphomicrobiales</taxon>
        <taxon>Phyllobacteriaceae</taxon>
        <taxon>Neomesorhizobium</taxon>
    </lineage>
</organism>
<dbReference type="Gene3D" id="2.30.30.40">
    <property type="entry name" value="SH3 Domains"/>
    <property type="match status" value="1"/>
</dbReference>
<keyword evidence="4" id="KW-1185">Reference proteome</keyword>
<evidence type="ECO:0000313" key="4">
    <source>
        <dbReference type="Proteomes" id="UP000323300"/>
    </source>
</evidence>
<evidence type="ECO:0000313" key="3">
    <source>
        <dbReference type="EMBL" id="SFL01632.1"/>
    </source>
</evidence>
<dbReference type="AlphaFoldDB" id="A0A1I4E786"/>
<dbReference type="Proteomes" id="UP000323300">
    <property type="component" value="Unassembled WGS sequence"/>
</dbReference>
<feature type="domain" description="SH3b" evidence="2">
    <location>
        <begin position="100"/>
        <end position="160"/>
    </location>
</feature>
<name>A0A1I4E786_9HYPH</name>
<feature type="compositionally biased region" description="Polar residues" evidence="1">
    <location>
        <begin position="60"/>
        <end position="69"/>
    </location>
</feature>
<proteinExistence type="predicted"/>
<reference evidence="3 4" key="1">
    <citation type="submission" date="2016-10" db="EMBL/GenBank/DDBJ databases">
        <authorList>
            <person name="Varghese N."/>
            <person name="Submissions S."/>
        </authorList>
    </citation>
    <scope>NUCLEOTIDE SEQUENCE [LARGE SCALE GENOMIC DNA]</scope>
    <source>
        <strain evidence="3 4">DSM 21822</strain>
    </source>
</reference>
<evidence type="ECO:0000259" key="2">
    <source>
        <dbReference type="SMART" id="SM00287"/>
    </source>
</evidence>
<dbReference type="OrthoDB" id="7433551at2"/>
<protein>
    <submittedName>
        <fullName evidence="3">SH3 domain-containing protein</fullName>
    </submittedName>
</protein>
<evidence type="ECO:0000256" key="1">
    <source>
        <dbReference type="SAM" id="MobiDB-lite"/>
    </source>
</evidence>
<gene>
    <name evidence="3" type="ORF">SAMN04488498_12365</name>
</gene>
<dbReference type="InterPro" id="IPR036028">
    <property type="entry name" value="SH3-like_dom_sf"/>
</dbReference>